<dbReference type="InterPro" id="IPR044066">
    <property type="entry name" value="TRIAD_supradom"/>
</dbReference>
<dbReference type="Pfam" id="PF14295">
    <property type="entry name" value="PAN_4"/>
    <property type="match status" value="3"/>
</dbReference>
<evidence type="ECO:0000256" key="1">
    <source>
        <dbReference type="ARBA" id="ARBA00022679"/>
    </source>
</evidence>
<proteinExistence type="predicted"/>
<evidence type="ECO:0008006" key="12">
    <source>
        <dbReference type="Google" id="ProtNLM"/>
    </source>
</evidence>
<dbReference type="CDD" id="cd01100">
    <property type="entry name" value="APPLE_Factor_XI_like"/>
    <property type="match status" value="1"/>
</dbReference>
<dbReference type="GO" id="GO:0008270">
    <property type="term" value="F:zinc ion binding"/>
    <property type="evidence" value="ECO:0007669"/>
    <property type="project" value="UniProtKB-KW"/>
</dbReference>
<dbReference type="Gene3D" id="3.50.4.10">
    <property type="entry name" value="Hepatocyte Growth Factor"/>
    <property type="match status" value="3"/>
</dbReference>
<dbReference type="VEuPathDB" id="FungiDB:H257_02115"/>
<evidence type="ECO:0000256" key="6">
    <source>
        <dbReference type="ARBA" id="ARBA00022833"/>
    </source>
</evidence>
<dbReference type="PROSITE" id="PS50948">
    <property type="entry name" value="PAN"/>
    <property type="match status" value="1"/>
</dbReference>
<gene>
    <name evidence="10" type="ORF">DYB34_003322</name>
</gene>
<dbReference type="InterPro" id="IPR052969">
    <property type="entry name" value="Thr-specific_kinase-like"/>
</dbReference>
<dbReference type="EMBL" id="QUTB01004409">
    <property type="protein sequence ID" value="RHY62230.1"/>
    <property type="molecule type" value="Genomic_DNA"/>
</dbReference>
<evidence type="ECO:0000256" key="5">
    <source>
        <dbReference type="ARBA" id="ARBA00022786"/>
    </source>
</evidence>
<keyword evidence="3" id="KW-0677">Repeat</keyword>
<reference evidence="10 11" key="1">
    <citation type="submission" date="2018-08" db="EMBL/GenBank/DDBJ databases">
        <title>Aphanomyces genome sequencing and annotation.</title>
        <authorList>
            <person name="Minardi D."/>
            <person name="Oidtmann B."/>
            <person name="Van Der Giezen M."/>
            <person name="Studholme D.J."/>
        </authorList>
    </citation>
    <scope>NUCLEOTIDE SEQUENCE [LARGE SCALE GENOMIC DNA]</scope>
    <source>
        <strain evidence="10 11">Si</strain>
    </source>
</reference>
<name>A0A418C327_APHAT</name>
<evidence type="ECO:0000256" key="4">
    <source>
        <dbReference type="ARBA" id="ARBA00022771"/>
    </source>
</evidence>
<dbReference type="GO" id="GO:0006508">
    <property type="term" value="P:proteolysis"/>
    <property type="evidence" value="ECO:0007669"/>
    <property type="project" value="InterPro"/>
</dbReference>
<dbReference type="SUPFAM" id="SSF57850">
    <property type="entry name" value="RING/U-box"/>
    <property type="match status" value="1"/>
</dbReference>
<keyword evidence="7" id="KW-1015">Disulfide bond</keyword>
<dbReference type="Pfam" id="PF26200">
    <property type="entry name" value="Rcat_RNF216"/>
    <property type="match status" value="1"/>
</dbReference>
<evidence type="ECO:0000256" key="3">
    <source>
        <dbReference type="ARBA" id="ARBA00022737"/>
    </source>
</evidence>
<accession>A0A418C327</accession>
<dbReference type="Proteomes" id="UP000283543">
    <property type="component" value="Unassembled WGS sequence"/>
</dbReference>
<evidence type="ECO:0000256" key="2">
    <source>
        <dbReference type="ARBA" id="ARBA00022723"/>
    </source>
</evidence>
<keyword evidence="1" id="KW-0808">Transferase</keyword>
<dbReference type="PANTHER" id="PTHR47763">
    <property type="entry name" value="ALPHA-PROTEIN KINASE VWKA"/>
    <property type="match status" value="1"/>
</dbReference>
<feature type="domain" description="RING-type" evidence="9">
    <location>
        <begin position="1041"/>
        <end position="1230"/>
    </location>
</feature>
<sequence>MHTKRPVTTSAPPSTPSPSLCLPAKANYDFPGNAISYVSSRQFKDCCAECTSTYGCNFYVWTDYNSGTGWLKSKQGSDKVLSFGSRAAFAPGGGVAPTCSPVEVNTDYAGVDIVGVAGPLDTCCDACKANYKCNAYSWFNGVCYLKGKRHGASPNSHVQTARVYKCAAPQVNTDYVGNDIGSVVAEAAEDCCAVCRSTAKCKAYSYAQGVCYLKSAKGVTKSNGGVTSASPTPLLAVDLRQTIKWFSSRHLFALMRRVDLSICDTTGSMGTYLPALKASLRQVFLVAKLLFHGRLMVHIVSYKDYCDANGLLSTVSRRTSRNDAIVKFVDDLKPTGGGDFPEAVKTALNHVIMTVDDIRATVSATSRALVFLYTDAPPHHQTTRSNNQSREIEAIQDNPKYRGGHDWFQLQRTLQDLGIPVYTFHSPTRDYLSPSFYGAMGPTVILPQLSSTIITEATMGLLLQLMAQTFEVTIGSNFARSSFTHKGEPFDQSFSAQDETDIPPASSLVVTNETFVFAPLEWMKVDLNGLLPLFGRDADFRNLVMKTFEVIFRPENVLSVTYNPIFGKLWRLCCRQRLDPRLDDLTAKLSQCVPMLTGGAKVQVSEWLEESYNDSQRIRDAIANAAPLGPCFTLDIGHLSMSKASIRSLARAPQPGVLEGVQNILARLQYHQSPPAYSDKEDDDLMYLPLSLSNEYLFSFLPHLMFPGTTLSQRGAALVALVCCLSNHIHLINRAAEYLTLIQGTWLPFDYAVEFPEIFSAEFVQLLYRGQAYLTPFEQQVYRQLFAVHRLRLAATKDVDVVVGYTPQKDSLWPDRKARCHTCGYDTSLSLMVSPALCAMCVTYGDDAPTLQANTVVSGNESHIVECHDCHGIYAVLQVARLGTAAKCWFCRTNNVPLQPPPKTSCSGCLNQFIDPAGLYRADGSPSNGWLCPVCTDAPVRATTMMAVPFNALMQANPHVAVAHGWTTDKVKSAFVEMVFHTPYDSMFKLFTQKQAVLLATSPTNDPATVLHMAMHFQGKAILQSSAICESLKAIVLTDALRDVCNMCFEEFSLPCLSSACGRCPTKVCTPCLTKWFGAAQPGHLVSPAMLACAFCRGFPTLGVLRKYNRDACALKMDSRSVIEPNMYYGWCLGCYRVKRMMKRDCTRDPPLDEVAFRCAECVDAHAPVDLEWILIESQECPNCHAHTEKAGGCNHITCICGQHWCFECATGFDTAQLVYDHMYTSHRDDGGNE</sequence>
<dbReference type="InterPro" id="IPR003609">
    <property type="entry name" value="Pan_app"/>
</dbReference>
<dbReference type="SUPFAM" id="SSF53300">
    <property type="entry name" value="vWA-like"/>
    <property type="match status" value="1"/>
</dbReference>
<evidence type="ECO:0000256" key="7">
    <source>
        <dbReference type="ARBA" id="ARBA00023157"/>
    </source>
</evidence>
<dbReference type="InterPro" id="IPR000177">
    <property type="entry name" value="Apple"/>
</dbReference>
<evidence type="ECO:0000313" key="10">
    <source>
        <dbReference type="EMBL" id="RHY62230.1"/>
    </source>
</evidence>
<protein>
    <recommendedName>
        <fullName evidence="12">RING-type domain-containing protein</fullName>
    </recommendedName>
</protein>
<dbReference type="InterPro" id="IPR013087">
    <property type="entry name" value="Znf_C2H2_type"/>
</dbReference>
<dbReference type="GO" id="GO:0005737">
    <property type="term" value="C:cytoplasm"/>
    <property type="evidence" value="ECO:0007669"/>
    <property type="project" value="TreeGrafter"/>
</dbReference>
<dbReference type="PANTHER" id="PTHR47763:SF1">
    <property type="entry name" value="DUF659 DOMAIN-CONTAINING PROTEIN"/>
    <property type="match status" value="1"/>
</dbReference>
<keyword evidence="2" id="KW-0479">Metal-binding</keyword>
<evidence type="ECO:0000259" key="9">
    <source>
        <dbReference type="PROSITE" id="PS51873"/>
    </source>
</evidence>
<dbReference type="AlphaFoldDB" id="A0A418C327"/>
<dbReference type="Gene3D" id="3.40.50.410">
    <property type="entry name" value="von Willebrand factor, type A domain"/>
    <property type="match status" value="1"/>
</dbReference>
<dbReference type="GO" id="GO:0005576">
    <property type="term" value="C:extracellular region"/>
    <property type="evidence" value="ECO:0007669"/>
    <property type="project" value="InterPro"/>
</dbReference>
<dbReference type="SMART" id="SM00223">
    <property type="entry name" value="APPLE"/>
    <property type="match status" value="1"/>
</dbReference>
<dbReference type="InterPro" id="IPR036465">
    <property type="entry name" value="vWFA_dom_sf"/>
</dbReference>
<evidence type="ECO:0000259" key="8">
    <source>
        <dbReference type="PROSITE" id="PS50948"/>
    </source>
</evidence>
<keyword evidence="5" id="KW-0833">Ubl conjugation pathway</keyword>
<feature type="domain" description="Apple" evidence="8">
    <location>
        <begin position="166"/>
        <end position="239"/>
    </location>
</feature>
<comment type="caution">
    <text evidence="10">The sequence shown here is derived from an EMBL/GenBank/DDBJ whole genome shotgun (WGS) entry which is preliminary data.</text>
</comment>
<keyword evidence="6" id="KW-0862">Zinc</keyword>
<dbReference type="PROSITE" id="PS00028">
    <property type="entry name" value="ZINC_FINGER_C2H2_1"/>
    <property type="match status" value="1"/>
</dbReference>
<dbReference type="PROSITE" id="PS51873">
    <property type="entry name" value="TRIAD"/>
    <property type="match status" value="1"/>
</dbReference>
<dbReference type="GO" id="GO:0004674">
    <property type="term" value="F:protein serine/threonine kinase activity"/>
    <property type="evidence" value="ECO:0007669"/>
    <property type="project" value="TreeGrafter"/>
</dbReference>
<dbReference type="Gene3D" id="1.20.120.1750">
    <property type="match status" value="1"/>
</dbReference>
<organism evidence="10 11">
    <name type="scientific">Aphanomyces astaci</name>
    <name type="common">Crayfish plague agent</name>
    <dbReference type="NCBI Taxonomy" id="112090"/>
    <lineage>
        <taxon>Eukaryota</taxon>
        <taxon>Sar</taxon>
        <taxon>Stramenopiles</taxon>
        <taxon>Oomycota</taxon>
        <taxon>Saprolegniomycetes</taxon>
        <taxon>Saprolegniales</taxon>
        <taxon>Verrucalvaceae</taxon>
        <taxon>Aphanomyces</taxon>
    </lineage>
</organism>
<keyword evidence="4" id="KW-0863">Zinc-finger</keyword>
<evidence type="ECO:0000313" key="11">
    <source>
        <dbReference type="Proteomes" id="UP000283543"/>
    </source>
</evidence>